<gene>
    <name evidence="2" type="primary">Hypp4015</name>
    <name evidence="2" type="ORF">BLAG_LOCUS21685</name>
</gene>
<evidence type="ECO:0000313" key="3">
    <source>
        <dbReference type="Proteomes" id="UP000838412"/>
    </source>
</evidence>
<feature type="compositionally biased region" description="Polar residues" evidence="1">
    <location>
        <begin position="25"/>
        <end position="44"/>
    </location>
</feature>
<evidence type="ECO:0000313" key="2">
    <source>
        <dbReference type="EMBL" id="CAH1268886.1"/>
    </source>
</evidence>
<evidence type="ECO:0000256" key="1">
    <source>
        <dbReference type="SAM" id="MobiDB-lite"/>
    </source>
</evidence>
<reference evidence="2" key="1">
    <citation type="submission" date="2022-01" db="EMBL/GenBank/DDBJ databases">
        <authorList>
            <person name="Braso-Vives M."/>
        </authorList>
    </citation>
    <scope>NUCLEOTIDE SEQUENCE</scope>
</reference>
<dbReference type="Proteomes" id="UP000838412">
    <property type="component" value="Chromosome 7"/>
</dbReference>
<name>A0A8K0A5B8_BRALA</name>
<feature type="compositionally biased region" description="Basic and acidic residues" evidence="1">
    <location>
        <begin position="1"/>
        <end position="22"/>
    </location>
</feature>
<sequence>MEKPNPTTEHHAAENNTKERKSAQKALNLSASPLSVDTRGQVSQEAEVGSDGVFKGYTGSLVSEDDDKKTEGVHDRSGDHADTDDGSCSSQQDSLAENTDGGCWCQSEKTTAPAKKCRYAVSLAEGEDNNADVKTTRQVGL</sequence>
<protein>
    <submittedName>
        <fullName evidence="2">Hypp4015 protein</fullName>
    </submittedName>
</protein>
<organism evidence="2 3">
    <name type="scientific">Branchiostoma lanceolatum</name>
    <name type="common">Common lancelet</name>
    <name type="synonym">Amphioxus lanceolatum</name>
    <dbReference type="NCBI Taxonomy" id="7740"/>
    <lineage>
        <taxon>Eukaryota</taxon>
        <taxon>Metazoa</taxon>
        <taxon>Chordata</taxon>
        <taxon>Cephalochordata</taxon>
        <taxon>Leptocardii</taxon>
        <taxon>Amphioxiformes</taxon>
        <taxon>Branchiostomatidae</taxon>
        <taxon>Branchiostoma</taxon>
    </lineage>
</organism>
<dbReference type="EMBL" id="OV696692">
    <property type="protein sequence ID" value="CAH1268886.1"/>
    <property type="molecule type" value="Genomic_DNA"/>
</dbReference>
<proteinExistence type="predicted"/>
<feature type="compositionally biased region" description="Polar residues" evidence="1">
    <location>
        <begin position="86"/>
        <end position="97"/>
    </location>
</feature>
<keyword evidence="3" id="KW-1185">Reference proteome</keyword>
<feature type="compositionally biased region" description="Basic and acidic residues" evidence="1">
    <location>
        <begin position="66"/>
        <end position="83"/>
    </location>
</feature>
<dbReference type="AlphaFoldDB" id="A0A8K0A5B8"/>
<feature type="region of interest" description="Disordered" evidence="1">
    <location>
        <begin position="1"/>
        <end position="113"/>
    </location>
</feature>
<accession>A0A8K0A5B8</accession>